<dbReference type="Proteomes" id="UP000315289">
    <property type="component" value="Unassembled WGS sequence"/>
</dbReference>
<protein>
    <submittedName>
        <fullName evidence="1">Uncharacterized protein</fullName>
    </submittedName>
</protein>
<accession>A0A557SVA4</accession>
<organism evidence="1 2">
    <name type="scientific">Candidatus Nitrosocosmicus arcticus</name>
    <dbReference type="NCBI Taxonomy" id="2035267"/>
    <lineage>
        <taxon>Archaea</taxon>
        <taxon>Nitrososphaerota</taxon>
        <taxon>Nitrososphaeria</taxon>
        <taxon>Nitrososphaerales</taxon>
        <taxon>Nitrososphaeraceae</taxon>
        <taxon>Candidatus Nitrosocosmicus</taxon>
    </lineage>
</organism>
<keyword evidence="2" id="KW-1185">Reference proteome</keyword>
<dbReference type="EMBL" id="VOAH01000007">
    <property type="protein sequence ID" value="TVP40511.1"/>
    <property type="molecule type" value="Genomic_DNA"/>
</dbReference>
<reference evidence="1 2" key="1">
    <citation type="journal article" date="2019" name="Front. Microbiol.">
        <title>Ammonia Oxidation by the Arctic Terrestrial Thaumarchaeote Candidatus Nitrosocosmicus arcticus Is Stimulated by Increasing Temperatures.</title>
        <authorList>
            <person name="Alves R.J.E."/>
            <person name="Kerou M."/>
            <person name="Zappe A."/>
            <person name="Bittner R."/>
            <person name="Abby S.S."/>
            <person name="Schmidt H.A."/>
            <person name="Pfeifer K."/>
            <person name="Schleper C."/>
        </authorList>
    </citation>
    <scope>NUCLEOTIDE SEQUENCE [LARGE SCALE GENOMIC DNA]</scope>
    <source>
        <strain evidence="1 2">Kfb</strain>
    </source>
</reference>
<dbReference type="AlphaFoldDB" id="A0A557SVA4"/>
<evidence type="ECO:0000313" key="2">
    <source>
        <dbReference type="Proteomes" id="UP000315289"/>
    </source>
</evidence>
<evidence type="ECO:0000313" key="1">
    <source>
        <dbReference type="EMBL" id="TVP40511.1"/>
    </source>
</evidence>
<proteinExistence type="predicted"/>
<dbReference type="OrthoDB" id="12305at2157"/>
<dbReference type="RefSeq" id="WP_144730685.1">
    <property type="nucleotide sequence ID" value="NZ_ML675583.1"/>
</dbReference>
<gene>
    <name evidence="1" type="ORF">NARC_70089</name>
</gene>
<name>A0A557SVA4_9ARCH</name>
<sequence>MERKDKKSLSGKSQISEKETALSTLDFGTMEFMKWLIAKDTNSGDTLIVVKDFLVNKYVILFDRSILRDVIVGYRECMPWCMTCNTDDCGHVGFAICLKQDYDRDDQVIF</sequence>
<comment type="caution">
    <text evidence="1">The sequence shown here is derived from an EMBL/GenBank/DDBJ whole genome shotgun (WGS) entry which is preliminary data.</text>
</comment>